<feature type="transmembrane region" description="Helical" evidence="22">
    <location>
        <begin position="339"/>
        <end position="359"/>
    </location>
</feature>
<feature type="transmembrane region" description="Helical" evidence="22">
    <location>
        <begin position="450"/>
        <end position="473"/>
    </location>
</feature>
<feature type="transmembrane region" description="Helical" evidence="22">
    <location>
        <begin position="268"/>
        <end position="291"/>
    </location>
</feature>
<evidence type="ECO:0000256" key="2">
    <source>
        <dbReference type="ARBA" id="ARBA00001971"/>
    </source>
</evidence>
<feature type="transmembrane region" description="Helical" evidence="22">
    <location>
        <begin position="303"/>
        <end position="327"/>
    </location>
</feature>
<evidence type="ECO:0000256" key="19">
    <source>
        <dbReference type="ARBA" id="ARBA00023053"/>
    </source>
</evidence>
<dbReference type="GO" id="GO:0006123">
    <property type="term" value="P:mitochondrial electron transport, cytochrome c to oxygen"/>
    <property type="evidence" value="ECO:0007669"/>
    <property type="project" value="TreeGrafter"/>
</dbReference>
<dbReference type="GO" id="GO:0005743">
    <property type="term" value="C:mitochondrial inner membrane"/>
    <property type="evidence" value="ECO:0007669"/>
    <property type="project" value="UniProtKB-SubCell"/>
</dbReference>
<evidence type="ECO:0000256" key="10">
    <source>
        <dbReference type="ARBA" id="ARBA00022660"/>
    </source>
</evidence>
<dbReference type="PROSITE" id="PS00077">
    <property type="entry name" value="COX1_CUB"/>
    <property type="match status" value="1"/>
</dbReference>
<evidence type="ECO:0000256" key="22">
    <source>
        <dbReference type="SAM" id="Phobius"/>
    </source>
</evidence>
<keyword evidence="10 21" id="KW-0679">Respiratory chain</keyword>
<comment type="cofactor">
    <cofactor evidence="2">
        <name>heme</name>
        <dbReference type="ChEBI" id="CHEBI:30413"/>
    </cofactor>
</comment>
<evidence type="ECO:0000256" key="7">
    <source>
        <dbReference type="ARBA" id="ARBA00015947"/>
    </source>
</evidence>
<keyword evidence="15 21" id="KW-0249">Electron transport</keyword>
<keyword evidence="14" id="KW-1278">Translocase</keyword>
<dbReference type="GO" id="GO:0020037">
    <property type="term" value="F:heme binding"/>
    <property type="evidence" value="ECO:0007669"/>
    <property type="project" value="InterPro"/>
</dbReference>
<evidence type="ECO:0000256" key="21">
    <source>
        <dbReference type="RuleBase" id="RU000369"/>
    </source>
</evidence>
<evidence type="ECO:0000256" key="6">
    <source>
        <dbReference type="ARBA" id="ARBA00012949"/>
    </source>
</evidence>
<comment type="cofactor">
    <cofactor evidence="1">
        <name>Cu cation</name>
        <dbReference type="ChEBI" id="CHEBI:23378"/>
    </cofactor>
</comment>
<keyword evidence="13" id="KW-0460">Magnesium</keyword>
<keyword evidence="21" id="KW-0999">Mitochondrion inner membrane</keyword>
<dbReference type="InterPro" id="IPR036927">
    <property type="entry name" value="Cyt_c_oxase-like_su1_sf"/>
</dbReference>
<evidence type="ECO:0000256" key="1">
    <source>
        <dbReference type="ARBA" id="ARBA00001935"/>
    </source>
</evidence>
<comment type="subcellular location">
    <subcellularLocation>
        <location evidence="3">Membrane</location>
        <topology evidence="3">Multi-pass membrane protein</topology>
    </subcellularLocation>
    <subcellularLocation>
        <location evidence="21">Mitochondrion inner membrane</location>
        <topology evidence="21">Multi-pass membrane protein</topology>
    </subcellularLocation>
</comment>
<dbReference type="SUPFAM" id="SSF81442">
    <property type="entry name" value="Cytochrome c oxidase subunit I-like"/>
    <property type="match status" value="1"/>
</dbReference>
<dbReference type="GO" id="GO:0015990">
    <property type="term" value="P:electron transport coupled proton transport"/>
    <property type="evidence" value="ECO:0007669"/>
    <property type="project" value="TreeGrafter"/>
</dbReference>
<feature type="transmembrane region" description="Helical" evidence="22">
    <location>
        <begin position="183"/>
        <end position="211"/>
    </location>
</feature>
<dbReference type="GO" id="GO:0004129">
    <property type="term" value="F:cytochrome-c oxidase activity"/>
    <property type="evidence" value="ECO:0007669"/>
    <property type="project" value="UniProtKB-EC"/>
</dbReference>
<dbReference type="Gene3D" id="1.20.210.10">
    <property type="entry name" value="Cytochrome c oxidase-like, subunit I domain"/>
    <property type="match status" value="1"/>
</dbReference>
<reference evidence="24" key="1">
    <citation type="journal article" date="2014" name="Mar. Genomics">
        <title>Comparison of whole mitochondrial genome sequences from two clades of the invasive ascidian, Didemnum vexillum.</title>
        <authorList>
            <person name="Smith K.F."/>
            <person name="Abbott C.L."/>
            <person name="Saito Y."/>
            <person name="Fidler A.E."/>
        </authorList>
    </citation>
    <scope>NUCLEOTIDE SEQUENCE</scope>
    <source>
        <strain evidence="24">Clade B</strain>
    </source>
</reference>
<dbReference type="AlphaFoldDB" id="A0A0A7LHR9"/>
<dbReference type="UniPathway" id="UPA00705"/>
<keyword evidence="9 21" id="KW-0349">Heme</keyword>
<dbReference type="Pfam" id="PF00115">
    <property type="entry name" value="COX1"/>
    <property type="match status" value="1"/>
</dbReference>
<keyword evidence="17 21" id="KW-0408">Iron</keyword>
<dbReference type="CDD" id="cd01663">
    <property type="entry name" value="Cyt_c_Oxidase_I"/>
    <property type="match status" value="1"/>
</dbReference>
<dbReference type="FunFam" id="1.20.210.10:FF:000001">
    <property type="entry name" value="Cytochrome c oxidase subunit 1"/>
    <property type="match status" value="1"/>
</dbReference>
<feature type="transmembrane region" description="Helical" evidence="22">
    <location>
        <begin position="146"/>
        <end position="171"/>
    </location>
</feature>
<dbReference type="InterPro" id="IPR033944">
    <property type="entry name" value="Cyt_c_oxase_su1_dom"/>
</dbReference>
<comment type="pathway">
    <text evidence="4 21">Energy metabolism; oxidative phosphorylation.</text>
</comment>
<evidence type="ECO:0000256" key="18">
    <source>
        <dbReference type="ARBA" id="ARBA00023008"/>
    </source>
</evidence>
<evidence type="ECO:0000256" key="17">
    <source>
        <dbReference type="ARBA" id="ARBA00023004"/>
    </source>
</evidence>
<evidence type="ECO:0000256" key="4">
    <source>
        <dbReference type="ARBA" id="ARBA00004673"/>
    </source>
</evidence>
<feature type="transmembrane region" description="Helical" evidence="22">
    <location>
        <begin position="412"/>
        <end position="430"/>
    </location>
</feature>
<feature type="domain" description="Cytochrome oxidase subunit I profile" evidence="23">
    <location>
        <begin position="1"/>
        <end position="509"/>
    </location>
</feature>
<comment type="catalytic activity">
    <reaction evidence="21">
        <text>4 Fe(II)-[cytochrome c] + O2 + 8 H(+)(in) = 4 Fe(III)-[cytochrome c] + 2 H2O + 4 H(+)(out)</text>
        <dbReference type="Rhea" id="RHEA:11436"/>
        <dbReference type="Rhea" id="RHEA-COMP:10350"/>
        <dbReference type="Rhea" id="RHEA-COMP:14399"/>
        <dbReference type="ChEBI" id="CHEBI:15377"/>
        <dbReference type="ChEBI" id="CHEBI:15378"/>
        <dbReference type="ChEBI" id="CHEBI:15379"/>
        <dbReference type="ChEBI" id="CHEBI:29033"/>
        <dbReference type="ChEBI" id="CHEBI:29034"/>
        <dbReference type="EC" id="7.1.1.9"/>
    </reaction>
</comment>
<keyword evidence="8 21" id="KW-0813">Transport</keyword>
<dbReference type="InterPro" id="IPR000883">
    <property type="entry name" value="Cyt_C_Oxase_1"/>
</dbReference>
<dbReference type="PROSITE" id="PS50855">
    <property type="entry name" value="COX1"/>
    <property type="match status" value="1"/>
</dbReference>
<evidence type="ECO:0000256" key="16">
    <source>
        <dbReference type="ARBA" id="ARBA00022989"/>
    </source>
</evidence>
<organism evidence="24">
    <name type="scientific">Didemnum vexillum</name>
    <dbReference type="NCBI Taxonomy" id="516032"/>
    <lineage>
        <taxon>Eukaryota</taxon>
        <taxon>Metazoa</taxon>
        <taxon>Chordata</taxon>
        <taxon>Tunicata</taxon>
        <taxon>Ascidiacea</taxon>
        <taxon>Aplousobranchia</taxon>
        <taxon>Didemnidae</taxon>
        <taxon>Didemnum</taxon>
    </lineage>
</organism>
<accession>A0A0A7LHR9</accession>
<evidence type="ECO:0000256" key="8">
    <source>
        <dbReference type="ARBA" id="ARBA00022448"/>
    </source>
</evidence>
<dbReference type="PANTHER" id="PTHR10422:SF18">
    <property type="entry name" value="CYTOCHROME C OXIDASE SUBUNIT 1"/>
    <property type="match status" value="1"/>
</dbReference>
<dbReference type="EMBL" id="KM259617">
    <property type="protein sequence ID" value="AIZ58139.2"/>
    <property type="molecule type" value="Genomic_DNA"/>
</dbReference>
<feature type="transmembrane region" description="Helical" evidence="22">
    <location>
        <begin position="379"/>
        <end position="400"/>
    </location>
</feature>
<protein>
    <recommendedName>
        <fullName evidence="7 21">Cytochrome c oxidase subunit 1</fullName>
        <ecNumber evidence="6 21">7.1.1.9</ecNumber>
    </recommendedName>
</protein>
<feature type="transmembrane region" description="Helical" evidence="22">
    <location>
        <begin position="243"/>
        <end position="261"/>
    </location>
</feature>
<evidence type="ECO:0000313" key="24">
    <source>
        <dbReference type="EMBL" id="AIZ58139.2"/>
    </source>
</evidence>
<evidence type="ECO:0000256" key="20">
    <source>
        <dbReference type="ARBA" id="ARBA00023136"/>
    </source>
</evidence>
<evidence type="ECO:0000256" key="3">
    <source>
        <dbReference type="ARBA" id="ARBA00004141"/>
    </source>
</evidence>
<keyword evidence="11 21" id="KW-0812">Transmembrane</keyword>
<evidence type="ECO:0000256" key="15">
    <source>
        <dbReference type="ARBA" id="ARBA00022982"/>
    </source>
</evidence>
<evidence type="ECO:0000256" key="9">
    <source>
        <dbReference type="ARBA" id="ARBA00022617"/>
    </source>
</evidence>
<dbReference type="GO" id="GO:0046872">
    <property type="term" value="F:metal ion binding"/>
    <property type="evidence" value="ECO:0007669"/>
    <property type="project" value="UniProtKB-KW"/>
</dbReference>
<dbReference type="PRINTS" id="PR01165">
    <property type="entry name" value="CYCOXIDASEI"/>
</dbReference>
<gene>
    <name evidence="24" type="primary">COX1</name>
</gene>
<sequence length="514" mass="58396">MYLQRWLMSTNHKDIGTLYLIFGIWAAMVGAGFSMIIRMELSSTGTNIGNGQIYNFVITAHAFIMIFFFIMPVMIGGFGNWLLPLMIGAPDMAFPRLNNFSFWLLPPSILFLILSLFFKGGAGTGWTVYPPLSSWLAHSNGAVDLVIFSLHLAGMSSIMGSINFMVTLLNMNYKGSNMFNMSLFCWAIFVTVILLLLSLPVLAAAITMLLLDRNLNTSFFDPMGGGDPILFQHLFWFFGHPEVYILILPGFGIISQVVIFYSGKKTIFGYYGMVWAMMGIGFLGFLVWAHHMFSVGLDIDTRAYFTAATMIIAVPTGIKIFSWIVTLIGGNIYYSLSMFWFFGFLFLFTVGGLTGIVLSNSSLDLYLHDTYYVVGHFHYVLSMGAVFAIISGVYHYFPLFFGLQFNSMLGKIHFWLMFIGVNLTFFPQHFLGLSGMPRRYMDYPDFYLTWNVISSFGSLISFMSFIIAMIVLWEGFYIKKYIFKNENKNMEFSYLKIPSHTWMQSPFVFSQNSI</sequence>
<evidence type="ECO:0000256" key="11">
    <source>
        <dbReference type="ARBA" id="ARBA00022692"/>
    </source>
</evidence>
<keyword evidence="19" id="KW-0915">Sodium</keyword>
<dbReference type="GO" id="GO:0045277">
    <property type="term" value="C:respiratory chain complex IV"/>
    <property type="evidence" value="ECO:0007669"/>
    <property type="project" value="InterPro"/>
</dbReference>
<comment type="function">
    <text evidence="21">Component of the cytochrome c oxidase, the last enzyme in the mitochondrial electron transport chain which drives oxidative phosphorylation. The respiratory chain contains 3 multisubunit complexes succinate dehydrogenase (complex II, CII), ubiquinol-cytochrome c oxidoreductase (cytochrome b-c1 complex, complex III, CIII) and cytochrome c oxidase (complex IV, CIV), that cooperate to transfer electrons derived from NADH and succinate to molecular oxygen, creating an electrochemical gradient over the inner membrane that drives transmembrane transport and the ATP synthase. Cytochrome c oxidase is the component of the respiratory chain that catalyzes the reduction of oxygen to water. Electrons originating from reduced cytochrome c in the intermembrane space (IMS) are transferred via the dinuclear copper A center (CU(A)) of subunit 2 and heme A of subunit 1 to the active site in subunit 1, a binuclear center (BNC) formed by heme A3 and copper B (CU(B)). The BNC reduces molecular oxygen to 2 water molecules using 4 electrons from cytochrome c in the IMS and 4 protons from the mitochondrial matrix.</text>
</comment>
<keyword evidence="16 22" id="KW-1133">Transmembrane helix</keyword>
<feature type="transmembrane region" description="Helical" evidence="22">
    <location>
        <begin position="16"/>
        <end position="37"/>
    </location>
</feature>
<keyword evidence="12 21" id="KW-0479">Metal-binding</keyword>
<evidence type="ECO:0000259" key="23">
    <source>
        <dbReference type="PROSITE" id="PS50855"/>
    </source>
</evidence>
<dbReference type="InterPro" id="IPR023615">
    <property type="entry name" value="Cyt_c_Oxase_su1_BS"/>
</dbReference>
<evidence type="ECO:0000256" key="5">
    <source>
        <dbReference type="ARBA" id="ARBA00009578"/>
    </source>
</evidence>
<feature type="transmembrane region" description="Helical" evidence="22">
    <location>
        <begin position="104"/>
        <end position="126"/>
    </location>
</feature>
<keyword evidence="20 21" id="KW-0472">Membrane</keyword>
<keyword evidence="18 21" id="KW-0186">Copper</keyword>
<geneLocation type="mitochondrion" evidence="24"/>
<name>A0A0A7LHR9_9ASCI</name>
<evidence type="ECO:0000256" key="13">
    <source>
        <dbReference type="ARBA" id="ARBA00022842"/>
    </source>
</evidence>
<keyword evidence="21 24" id="KW-0496">Mitochondrion</keyword>
<evidence type="ECO:0000256" key="14">
    <source>
        <dbReference type="ARBA" id="ARBA00022967"/>
    </source>
</evidence>
<comment type="similarity">
    <text evidence="5 21">Belongs to the heme-copper respiratory oxidase family.</text>
</comment>
<proteinExistence type="inferred from homology"/>
<dbReference type="InterPro" id="IPR023616">
    <property type="entry name" value="Cyt_c_oxase-like_su1_dom"/>
</dbReference>
<dbReference type="PANTHER" id="PTHR10422">
    <property type="entry name" value="CYTOCHROME C OXIDASE SUBUNIT 1"/>
    <property type="match status" value="1"/>
</dbReference>
<dbReference type="EC" id="7.1.1.9" evidence="6 21"/>
<feature type="transmembrane region" description="Helical" evidence="22">
    <location>
        <begin position="57"/>
        <end position="83"/>
    </location>
</feature>
<evidence type="ECO:0000256" key="12">
    <source>
        <dbReference type="ARBA" id="ARBA00022723"/>
    </source>
</evidence>